<dbReference type="SUPFAM" id="SSF53335">
    <property type="entry name" value="S-adenosyl-L-methionine-dependent methyltransferases"/>
    <property type="match status" value="1"/>
</dbReference>
<protein>
    <submittedName>
        <fullName evidence="2">Methyltransferase domain-containing protein</fullName>
    </submittedName>
</protein>
<dbReference type="GO" id="GO:0032259">
    <property type="term" value="P:methylation"/>
    <property type="evidence" value="ECO:0007669"/>
    <property type="project" value="UniProtKB-KW"/>
</dbReference>
<gene>
    <name evidence="2" type="ORF">JF888_15985</name>
</gene>
<accession>A0A934NF74</accession>
<dbReference type="EMBL" id="JAEKNQ010000064">
    <property type="protein sequence ID" value="MBJ7604654.1"/>
    <property type="molecule type" value="Genomic_DNA"/>
</dbReference>
<dbReference type="Gene3D" id="3.40.50.150">
    <property type="entry name" value="Vaccinia Virus protein VP39"/>
    <property type="match status" value="1"/>
</dbReference>
<keyword evidence="2" id="KW-0808">Transferase</keyword>
<name>A0A934NF74_9BACT</name>
<dbReference type="RefSeq" id="WP_338182620.1">
    <property type="nucleotide sequence ID" value="NZ_JAEKNQ010000064.1"/>
</dbReference>
<sequence length="186" mass="20333">MDHRDHVALIRGGVEGGGLEWIELGSGRGAFTLVLADLLGPAGRITSVDRDPAALRRQSATLAAAYPAIHIDYLVADFSRPLALESRDGVLMANSLHFSRDQAAVLQRVGALLRPGGRLVLVEYDTDRGNHWVPHPLSYRSWERLSREVGFRDTRLLVRRPGSGLAAIYSALSFGPEGRGQNRRCA</sequence>
<dbReference type="Proteomes" id="UP000620075">
    <property type="component" value="Unassembled WGS sequence"/>
</dbReference>
<keyword evidence="2" id="KW-0489">Methyltransferase</keyword>
<evidence type="ECO:0000259" key="1">
    <source>
        <dbReference type="Pfam" id="PF08241"/>
    </source>
</evidence>
<dbReference type="PANTHER" id="PTHR43861">
    <property type="entry name" value="TRANS-ACONITATE 2-METHYLTRANSFERASE-RELATED"/>
    <property type="match status" value="1"/>
</dbReference>
<comment type="caution">
    <text evidence="2">The sequence shown here is derived from an EMBL/GenBank/DDBJ whole genome shotgun (WGS) entry which is preliminary data.</text>
</comment>
<feature type="domain" description="Methyltransferase type 11" evidence="1">
    <location>
        <begin position="23"/>
        <end position="121"/>
    </location>
</feature>
<dbReference type="InterPro" id="IPR029063">
    <property type="entry name" value="SAM-dependent_MTases_sf"/>
</dbReference>
<evidence type="ECO:0000313" key="2">
    <source>
        <dbReference type="EMBL" id="MBJ7604654.1"/>
    </source>
</evidence>
<dbReference type="Pfam" id="PF08241">
    <property type="entry name" value="Methyltransf_11"/>
    <property type="match status" value="1"/>
</dbReference>
<proteinExistence type="predicted"/>
<reference evidence="2 3" key="1">
    <citation type="submission" date="2020-10" db="EMBL/GenBank/DDBJ databases">
        <title>Ca. Dormibacterota MAGs.</title>
        <authorList>
            <person name="Montgomery K."/>
        </authorList>
    </citation>
    <scope>NUCLEOTIDE SEQUENCE [LARGE SCALE GENOMIC DNA]</scope>
    <source>
        <strain evidence="2">SC8811_S16_3</strain>
    </source>
</reference>
<dbReference type="CDD" id="cd02440">
    <property type="entry name" value="AdoMet_MTases"/>
    <property type="match status" value="1"/>
</dbReference>
<organism evidence="2 3">
    <name type="scientific">Candidatus Dormiibacter inghamiae</name>
    <dbReference type="NCBI Taxonomy" id="3127013"/>
    <lineage>
        <taxon>Bacteria</taxon>
        <taxon>Bacillati</taxon>
        <taxon>Candidatus Dormiibacterota</taxon>
        <taxon>Candidatus Dormibacteria</taxon>
        <taxon>Candidatus Dormibacterales</taxon>
        <taxon>Candidatus Dormibacteraceae</taxon>
        <taxon>Candidatus Dormiibacter</taxon>
    </lineage>
</organism>
<dbReference type="AlphaFoldDB" id="A0A934NF74"/>
<dbReference type="PANTHER" id="PTHR43861:SF1">
    <property type="entry name" value="TRANS-ACONITATE 2-METHYLTRANSFERASE"/>
    <property type="match status" value="1"/>
</dbReference>
<evidence type="ECO:0000313" key="3">
    <source>
        <dbReference type="Proteomes" id="UP000620075"/>
    </source>
</evidence>
<dbReference type="InterPro" id="IPR013216">
    <property type="entry name" value="Methyltransf_11"/>
</dbReference>
<dbReference type="GO" id="GO:0008757">
    <property type="term" value="F:S-adenosylmethionine-dependent methyltransferase activity"/>
    <property type="evidence" value="ECO:0007669"/>
    <property type="project" value="InterPro"/>
</dbReference>